<proteinExistence type="predicted"/>
<accession>A0ABX6YI94</accession>
<dbReference type="EMBL" id="CP061169">
    <property type="protein sequence ID" value="QPZ38493.1"/>
    <property type="molecule type" value="Genomic_DNA"/>
</dbReference>
<dbReference type="Proteomes" id="UP000662814">
    <property type="component" value="Chromosome"/>
</dbReference>
<organism evidence="1 2">
    <name type="scientific">Paramicrobacterium chengjingii</name>
    <dbReference type="NCBI Taxonomy" id="2769067"/>
    <lineage>
        <taxon>Bacteria</taxon>
        <taxon>Bacillati</taxon>
        <taxon>Actinomycetota</taxon>
        <taxon>Actinomycetes</taxon>
        <taxon>Micrococcales</taxon>
        <taxon>Microbacteriaceae</taxon>
        <taxon>Paramicrobacterium</taxon>
    </lineage>
</organism>
<sequence>MPLVRIDVNVGRSPEQICAIADAIHDAIVAEYGIPRRDRFQIITEHHPRQIIAEDAGLGFERSTDVVMIQIFTQAGRTDAAKQALYAEIAQRLDDVGVRGNELFLGYMENGPQDWSFGYGRAQYLTGELSVPDVLPVQAGAPSGETH</sequence>
<dbReference type="InterPro" id="IPR037479">
    <property type="entry name" value="Tauto_MSAD"/>
</dbReference>
<protein>
    <submittedName>
        <fullName evidence="1">Tautomerase family protein</fullName>
    </submittedName>
</protein>
<name>A0ABX6YI94_9MICO</name>
<dbReference type="RefSeq" id="WP_166986330.1">
    <property type="nucleotide sequence ID" value="NZ_CP061169.1"/>
</dbReference>
<dbReference type="SUPFAM" id="SSF55331">
    <property type="entry name" value="Tautomerase/MIF"/>
    <property type="match status" value="1"/>
</dbReference>
<dbReference type="PANTHER" id="PTHR38460">
    <property type="entry name" value="TAUTOMERASE YOLI-RELATED"/>
    <property type="match status" value="1"/>
</dbReference>
<dbReference type="Pfam" id="PF14552">
    <property type="entry name" value="Tautomerase_2"/>
    <property type="match status" value="1"/>
</dbReference>
<keyword evidence="2" id="KW-1185">Reference proteome</keyword>
<reference evidence="1 2" key="1">
    <citation type="submission" date="2020-12" db="EMBL/GenBank/DDBJ databases">
        <title>Microbacterium sp. HY060.</title>
        <authorList>
            <person name="Zhou J."/>
        </authorList>
    </citation>
    <scope>NUCLEOTIDE SEQUENCE [LARGE SCALE GENOMIC DNA]</scope>
    <source>
        <strain evidence="1 2">HY60</strain>
    </source>
</reference>
<evidence type="ECO:0000313" key="2">
    <source>
        <dbReference type="Proteomes" id="UP000662814"/>
    </source>
</evidence>
<gene>
    <name evidence="1" type="ORF">HCR76_17220</name>
</gene>
<dbReference type="PANTHER" id="PTHR38460:SF1">
    <property type="entry name" value="TAUTOMERASE YOLI-RELATED"/>
    <property type="match status" value="1"/>
</dbReference>
<dbReference type="InterPro" id="IPR014347">
    <property type="entry name" value="Tautomerase/MIF_sf"/>
</dbReference>
<dbReference type="Gene3D" id="3.30.429.10">
    <property type="entry name" value="Macrophage Migration Inhibitory Factor"/>
    <property type="match status" value="1"/>
</dbReference>
<evidence type="ECO:0000313" key="1">
    <source>
        <dbReference type="EMBL" id="QPZ38493.1"/>
    </source>
</evidence>